<dbReference type="Proteomes" id="UP000292447">
    <property type="component" value="Chromosome III"/>
</dbReference>
<keyword evidence="6 7" id="KW-0131">Cell cycle</keyword>
<sequence length="487" mass="55283">MRRIAPRNPRRVACIKLISKHHIHHSIQRLLEMSDTLNLKKRLKDWETEFTSKNGRLPLKADAKADKNVWELHRAYANMKKAKNAGSVPSKSDTKPNKSNLEKAQSSRVTSESLSKSPKNATRPLNGVPELPLSAKSSEKKQRNPFQTNDIILSIDFLLTDDEETEPIVPVQNAELGPTPQANGKVLSIFDLMLSPPESSPIQQSVNGANSLLPATQITEASPFKTPSKAVKRINLSDLTPSRRPHPSGETSPVMSPTRLGKTPSSTTRVKDFTITPQYLGKVNKKFSFSEKDASPQLSPVKTSYLTPTMTRLAEAFQDSPSPLKSQRLLQKKLIDVYNEHKNLVANEEFEAQKLEFEKEFVVEGEAEAETPTEENTRDIKRRKKATTQKRTTRRWKIKPRKDGEAPDSFDGKDVHEEMQKLDTADRLDLARYIDDEESEEEESEEEEVMARKTPASTKLHSISNNYQRLKINDPRSKKFKQRMKRR</sequence>
<evidence type="ECO:0000256" key="4">
    <source>
        <dbReference type="ARBA" id="ARBA00022705"/>
    </source>
</evidence>
<dbReference type="GO" id="GO:0003697">
    <property type="term" value="F:single-stranded DNA binding"/>
    <property type="evidence" value="ECO:0007669"/>
    <property type="project" value="TreeGrafter"/>
</dbReference>
<dbReference type="GO" id="GO:0003688">
    <property type="term" value="F:DNA replication origin binding"/>
    <property type="evidence" value="ECO:0007669"/>
    <property type="project" value="TreeGrafter"/>
</dbReference>
<accession>A0A4P6XL21</accession>
<evidence type="ECO:0000313" key="9">
    <source>
        <dbReference type="EMBL" id="QBM88062.1"/>
    </source>
</evidence>
<dbReference type="InterPro" id="IPR040203">
    <property type="entry name" value="Sld2"/>
</dbReference>
<dbReference type="AlphaFoldDB" id="A0A4P6XL21"/>
<proteinExistence type="inferred from homology"/>
<dbReference type="PANTHER" id="PTHR28124">
    <property type="entry name" value="DNA REPLICATION REGULATOR SLD2"/>
    <property type="match status" value="1"/>
</dbReference>
<reference evidence="10" key="1">
    <citation type="submission" date="2019-03" db="EMBL/GenBank/DDBJ databases">
        <title>Snf2 controls pulcherriminic acid biosynthesis and connects pigmentation and antifungal activity of the yeast Metschnikowia pulcherrima.</title>
        <authorList>
            <person name="Gore-Lloyd D."/>
            <person name="Sumann I."/>
            <person name="Brachmann A.O."/>
            <person name="Schneeberger K."/>
            <person name="Ortiz-Merino R.A."/>
            <person name="Moreno-Beltran M."/>
            <person name="Schlaefli M."/>
            <person name="Kirner P."/>
            <person name="Santos Kron A."/>
            <person name="Wolfe K.H."/>
            <person name="Piel J."/>
            <person name="Ahrens C.H."/>
            <person name="Henk D."/>
            <person name="Freimoser F.M."/>
        </authorList>
    </citation>
    <scope>NUCLEOTIDE SEQUENCE [LARGE SCALE GENOMIC DNA]</scope>
    <source>
        <strain evidence="10">APC 1.2</strain>
    </source>
</reference>
<keyword evidence="4 7" id="KW-0235">DNA replication</keyword>
<feature type="region of interest" description="Disordered" evidence="8">
    <location>
        <begin position="80"/>
        <end position="145"/>
    </location>
</feature>
<dbReference type="GO" id="GO:0006270">
    <property type="term" value="P:DNA replication initiation"/>
    <property type="evidence" value="ECO:0007669"/>
    <property type="project" value="UniProtKB-UniRule"/>
</dbReference>
<feature type="region of interest" description="Disordered" evidence="8">
    <location>
        <begin position="365"/>
        <end position="487"/>
    </location>
</feature>
<keyword evidence="10" id="KW-1185">Reference proteome</keyword>
<evidence type="ECO:0000256" key="5">
    <source>
        <dbReference type="ARBA" id="ARBA00023242"/>
    </source>
</evidence>
<feature type="compositionally biased region" description="Polar residues" evidence="8">
    <location>
        <begin position="455"/>
        <end position="468"/>
    </location>
</feature>
<comment type="similarity">
    <text evidence="2 7">Belongs to the SLD2 family.</text>
</comment>
<dbReference type="GO" id="GO:0000727">
    <property type="term" value="P:double-strand break repair via break-induced replication"/>
    <property type="evidence" value="ECO:0007669"/>
    <property type="project" value="TreeGrafter"/>
</dbReference>
<gene>
    <name evidence="9" type="primary">MPUL0C00250</name>
    <name evidence="9" type="ORF">METSCH_C00250</name>
</gene>
<protein>
    <recommendedName>
        <fullName evidence="3 7">DNA replication regulator SLD2</fullName>
    </recommendedName>
</protein>
<comment type="function">
    <text evidence="7">Has a role in the initiation of DNA replication. Required at S-phase checkpoint.</text>
</comment>
<feature type="region of interest" description="Disordered" evidence="8">
    <location>
        <begin position="224"/>
        <end position="268"/>
    </location>
</feature>
<evidence type="ECO:0000256" key="7">
    <source>
        <dbReference type="RuleBase" id="RU367067"/>
    </source>
</evidence>
<dbReference type="PANTHER" id="PTHR28124:SF1">
    <property type="entry name" value="DNA REPLICATION REGULATOR SLD2"/>
    <property type="match status" value="1"/>
</dbReference>
<dbReference type="Pfam" id="PF11719">
    <property type="entry name" value="Drc1-Sld2"/>
    <property type="match status" value="1"/>
</dbReference>
<keyword evidence="5 7" id="KW-0539">Nucleus</keyword>
<feature type="compositionally biased region" description="Basic residues" evidence="8">
    <location>
        <begin position="380"/>
        <end position="400"/>
    </location>
</feature>
<feature type="compositionally biased region" description="Basic and acidic residues" evidence="8">
    <location>
        <begin position="401"/>
        <end position="434"/>
    </location>
</feature>
<feature type="compositionally biased region" description="Basic residues" evidence="8">
    <location>
        <begin position="478"/>
        <end position="487"/>
    </location>
</feature>
<feature type="compositionally biased region" description="Polar residues" evidence="8">
    <location>
        <begin position="87"/>
        <end position="120"/>
    </location>
</feature>
<dbReference type="EMBL" id="CP034458">
    <property type="protein sequence ID" value="QBM88062.1"/>
    <property type="molecule type" value="Genomic_DNA"/>
</dbReference>
<dbReference type="InterPro" id="IPR021110">
    <property type="entry name" value="DNA_rep_checkpnt_protein"/>
</dbReference>
<evidence type="ECO:0000256" key="3">
    <source>
        <dbReference type="ARBA" id="ARBA00018363"/>
    </source>
</evidence>
<dbReference type="Gene3D" id="1.10.10.1460">
    <property type="match status" value="1"/>
</dbReference>
<dbReference type="GO" id="GO:0031261">
    <property type="term" value="C:DNA replication preinitiation complex"/>
    <property type="evidence" value="ECO:0007669"/>
    <property type="project" value="TreeGrafter"/>
</dbReference>
<evidence type="ECO:0000256" key="2">
    <source>
        <dbReference type="ARBA" id="ARBA00007276"/>
    </source>
</evidence>
<evidence type="ECO:0000313" key="10">
    <source>
        <dbReference type="Proteomes" id="UP000292447"/>
    </source>
</evidence>
<evidence type="ECO:0000256" key="8">
    <source>
        <dbReference type="SAM" id="MobiDB-lite"/>
    </source>
</evidence>
<dbReference type="STRING" id="2163413.A0A4P6XL21"/>
<evidence type="ECO:0000256" key="6">
    <source>
        <dbReference type="ARBA" id="ARBA00023306"/>
    </source>
</evidence>
<dbReference type="GO" id="GO:1902977">
    <property type="term" value="P:mitotic DNA replication preinitiation complex assembly"/>
    <property type="evidence" value="ECO:0007669"/>
    <property type="project" value="TreeGrafter"/>
</dbReference>
<evidence type="ECO:0000256" key="1">
    <source>
        <dbReference type="ARBA" id="ARBA00004123"/>
    </source>
</evidence>
<organism evidence="9 10">
    <name type="scientific">Metschnikowia aff. pulcherrima</name>
    <dbReference type="NCBI Taxonomy" id="2163413"/>
    <lineage>
        <taxon>Eukaryota</taxon>
        <taxon>Fungi</taxon>
        <taxon>Dikarya</taxon>
        <taxon>Ascomycota</taxon>
        <taxon>Saccharomycotina</taxon>
        <taxon>Pichiomycetes</taxon>
        <taxon>Metschnikowiaceae</taxon>
        <taxon>Metschnikowia</taxon>
    </lineage>
</organism>
<name>A0A4P6XL21_9ASCO</name>
<comment type="subcellular location">
    <subcellularLocation>
        <location evidence="1 7">Nucleus</location>
    </subcellularLocation>
</comment>
<feature type="compositionally biased region" description="Acidic residues" evidence="8">
    <location>
        <begin position="435"/>
        <end position="448"/>
    </location>
</feature>